<sequence>MEVLKCYLFGTSFLLIHCSLSLEQTNTEKMRKNVRLVACIIGLICSGSITVSFAQNNIQNQRSTKSAIIDKALLDKILDKNRQSFKEGKVADYIPELSKANAASIALSVVNSDGTIVSIGDVQQRFTIQSISKIVSLMVAVLENGEEVVFNKMGYYGTDKPFNHFANLETSGKPLNPMMNAGAILTTSLIKGTGEEPFVKIRDMIRFITNNEKIDYSRSVYHSERETGNRNRGMFYLMRNNGLIDGEGEDKLNNYFKQCSIEITAEDLAKIGFFFAHHCVRYDGNKQYYNPDLSQLVQSQMLIAGMYEFSGEYARTVGLPSKSGVGGGITVSVPNKMGIGAYSPALDQHGNSVAAYRMILDLVKEKSLGLFN</sequence>
<feature type="binding site" evidence="6">
    <location>
        <position position="231"/>
    </location>
    <ligand>
        <name>substrate</name>
    </ligand>
</feature>
<evidence type="ECO:0000256" key="6">
    <source>
        <dbReference type="HAMAP-Rule" id="MF_00313"/>
    </source>
</evidence>
<feature type="binding site" evidence="6">
    <location>
        <position position="130"/>
    </location>
    <ligand>
        <name>substrate</name>
    </ligand>
</feature>
<dbReference type="NCBIfam" id="TIGR03814">
    <property type="entry name" value="Gln_ase"/>
    <property type="match status" value="1"/>
</dbReference>
<accession>A0A654DI94</accession>
<reference evidence="7 8" key="1">
    <citation type="submission" date="2019-10" db="EMBL/GenBank/DDBJ databases">
        <authorList>
            <person name="Karimi E."/>
        </authorList>
    </citation>
    <scope>NUCLEOTIDE SEQUENCE [LARGE SCALE GENOMIC DNA]</scope>
    <source>
        <strain evidence="7 8">Sphingobacterium sp. 8BC</strain>
    </source>
</reference>
<gene>
    <name evidence="6 7" type="primary">glsA</name>
    <name evidence="7" type="ORF">SPHINGO8BC_60625</name>
</gene>
<dbReference type="HAMAP" id="MF_00313">
    <property type="entry name" value="Glutaminase"/>
    <property type="match status" value="1"/>
</dbReference>
<comment type="subunit">
    <text evidence="2 6">Homotetramer.</text>
</comment>
<dbReference type="SUPFAM" id="SSF56601">
    <property type="entry name" value="beta-lactamase/transpeptidase-like"/>
    <property type="match status" value="1"/>
</dbReference>
<dbReference type="Gene3D" id="3.40.710.10">
    <property type="entry name" value="DD-peptidase/beta-lactamase superfamily"/>
    <property type="match status" value="1"/>
</dbReference>
<dbReference type="GO" id="GO:0004359">
    <property type="term" value="F:glutaminase activity"/>
    <property type="evidence" value="ECO:0007669"/>
    <property type="project" value="UniProtKB-UniRule"/>
</dbReference>
<evidence type="ECO:0000313" key="7">
    <source>
        <dbReference type="EMBL" id="VXD05681.1"/>
    </source>
</evidence>
<dbReference type="Proteomes" id="UP000432350">
    <property type="component" value="Unassembled WGS sequence"/>
</dbReference>
<feature type="binding site" evidence="6">
    <location>
        <position position="307"/>
    </location>
    <ligand>
        <name>substrate</name>
    </ligand>
</feature>
<proteinExistence type="inferred from homology"/>
<evidence type="ECO:0000256" key="2">
    <source>
        <dbReference type="ARBA" id="ARBA00011881"/>
    </source>
</evidence>
<comment type="similarity">
    <text evidence="1 6">Belongs to the glutaminase family.</text>
</comment>
<dbReference type="InterPro" id="IPR015868">
    <property type="entry name" value="Glutaminase"/>
</dbReference>
<dbReference type="GO" id="GO:0006543">
    <property type="term" value="P:L-glutamine catabolic process"/>
    <property type="evidence" value="ECO:0007669"/>
    <property type="project" value="TreeGrafter"/>
</dbReference>
<dbReference type="EC" id="3.5.1.2" evidence="3 6"/>
<keyword evidence="4 6" id="KW-0378">Hydrolase</keyword>
<evidence type="ECO:0000256" key="4">
    <source>
        <dbReference type="ARBA" id="ARBA00022801"/>
    </source>
</evidence>
<dbReference type="AlphaFoldDB" id="A0A654DI94"/>
<feature type="binding site" evidence="6">
    <location>
        <position position="180"/>
    </location>
    <ligand>
        <name>substrate</name>
    </ligand>
</feature>
<dbReference type="Pfam" id="PF04960">
    <property type="entry name" value="Glutaminase"/>
    <property type="match status" value="1"/>
</dbReference>
<comment type="catalytic activity">
    <reaction evidence="5 6">
        <text>L-glutamine + H2O = L-glutamate + NH4(+)</text>
        <dbReference type="Rhea" id="RHEA:15889"/>
        <dbReference type="ChEBI" id="CHEBI:15377"/>
        <dbReference type="ChEBI" id="CHEBI:28938"/>
        <dbReference type="ChEBI" id="CHEBI:29985"/>
        <dbReference type="ChEBI" id="CHEBI:58359"/>
        <dbReference type="EC" id="3.5.1.2"/>
    </reaction>
</comment>
<dbReference type="GO" id="GO:0006537">
    <property type="term" value="P:glutamate biosynthetic process"/>
    <property type="evidence" value="ECO:0007669"/>
    <property type="project" value="TreeGrafter"/>
</dbReference>
<keyword evidence="6" id="KW-0007">Acetylation</keyword>
<evidence type="ECO:0000313" key="8">
    <source>
        <dbReference type="Proteomes" id="UP000432350"/>
    </source>
</evidence>
<dbReference type="PANTHER" id="PTHR12544">
    <property type="entry name" value="GLUTAMINASE"/>
    <property type="match status" value="1"/>
</dbReference>
<evidence type="ECO:0000256" key="5">
    <source>
        <dbReference type="ARBA" id="ARBA00049534"/>
    </source>
</evidence>
<evidence type="ECO:0000256" key="1">
    <source>
        <dbReference type="ARBA" id="ARBA00011076"/>
    </source>
</evidence>
<organism evidence="7 8">
    <name type="scientific">Sphingobacterium multivorum</name>
    <dbReference type="NCBI Taxonomy" id="28454"/>
    <lineage>
        <taxon>Bacteria</taxon>
        <taxon>Pseudomonadati</taxon>
        <taxon>Bacteroidota</taxon>
        <taxon>Sphingobacteriia</taxon>
        <taxon>Sphingobacteriales</taxon>
        <taxon>Sphingobacteriaceae</taxon>
        <taxon>Sphingobacterium</taxon>
    </lineage>
</organism>
<evidence type="ECO:0000256" key="3">
    <source>
        <dbReference type="ARBA" id="ARBA00012918"/>
    </source>
</evidence>
<name>A0A654DI94_SPHMU</name>
<dbReference type="PANTHER" id="PTHR12544:SF29">
    <property type="entry name" value="GLUTAMINASE"/>
    <property type="match status" value="1"/>
</dbReference>
<feature type="binding site" evidence="6">
    <location>
        <position position="255"/>
    </location>
    <ligand>
        <name>substrate</name>
    </ligand>
</feature>
<dbReference type="InterPro" id="IPR012338">
    <property type="entry name" value="Beta-lactam/transpept-like"/>
</dbReference>
<feature type="binding site" evidence="6">
    <location>
        <position position="224"/>
    </location>
    <ligand>
        <name>substrate</name>
    </ligand>
</feature>
<feature type="binding site" evidence="6">
    <location>
        <position position="325"/>
    </location>
    <ligand>
        <name>substrate</name>
    </ligand>
</feature>
<protein>
    <recommendedName>
        <fullName evidence="3 6">Glutaminase</fullName>
        <ecNumber evidence="3 6">3.5.1.2</ecNumber>
    </recommendedName>
</protein>
<dbReference type="EMBL" id="CABWMV010000025">
    <property type="protein sequence ID" value="VXD05681.1"/>
    <property type="molecule type" value="Genomic_DNA"/>
</dbReference>